<name>A0A6G1Z845_9BACT</name>
<dbReference type="InterPro" id="IPR000531">
    <property type="entry name" value="Beta-barrel_TonB"/>
</dbReference>
<dbReference type="AlphaFoldDB" id="A0A6G1Z845"/>
<keyword evidence="1" id="KW-0813">Transport</keyword>
<dbReference type="InterPro" id="IPR039426">
    <property type="entry name" value="TonB-dep_rcpt-like"/>
</dbReference>
<accession>A0A6G1Z845</accession>
<dbReference type="Pfam" id="PF07715">
    <property type="entry name" value="Plug"/>
    <property type="match status" value="1"/>
</dbReference>
<dbReference type="SUPFAM" id="SSF56935">
    <property type="entry name" value="Porins"/>
    <property type="match status" value="1"/>
</dbReference>
<evidence type="ECO:0000256" key="3">
    <source>
        <dbReference type="SAM" id="SignalP"/>
    </source>
</evidence>
<feature type="domain" description="TonB-dependent receptor-like beta-barrel" evidence="4">
    <location>
        <begin position="503"/>
        <end position="843"/>
    </location>
</feature>
<dbReference type="Pfam" id="PF13715">
    <property type="entry name" value="CarbopepD_reg_2"/>
    <property type="match status" value="1"/>
</dbReference>
<keyword evidence="2" id="KW-0798">TonB box</keyword>
<evidence type="ECO:0000256" key="1">
    <source>
        <dbReference type="PROSITE-ProRule" id="PRU01360"/>
    </source>
</evidence>
<keyword evidence="1 2" id="KW-0472">Membrane</keyword>
<dbReference type="InterPro" id="IPR008969">
    <property type="entry name" value="CarboxyPept-like_regulatory"/>
</dbReference>
<feature type="signal peptide" evidence="3">
    <location>
        <begin position="1"/>
        <end position="37"/>
    </location>
</feature>
<feature type="chain" id="PRO_5026188931" evidence="3">
    <location>
        <begin position="38"/>
        <end position="1030"/>
    </location>
</feature>
<dbReference type="SUPFAM" id="SSF49464">
    <property type="entry name" value="Carboxypeptidase regulatory domain-like"/>
    <property type="match status" value="1"/>
</dbReference>
<feature type="domain" description="TonB-dependent receptor plug" evidence="5">
    <location>
        <begin position="177"/>
        <end position="271"/>
    </location>
</feature>
<comment type="caution">
    <text evidence="6">The sequence shown here is derived from an EMBL/GenBank/DDBJ whole genome shotgun (WGS) entry which is preliminary data.</text>
</comment>
<keyword evidence="1" id="KW-1134">Transmembrane beta strand</keyword>
<dbReference type="InterPro" id="IPR012910">
    <property type="entry name" value="Plug_dom"/>
</dbReference>
<dbReference type="Pfam" id="PF00593">
    <property type="entry name" value="TonB_dep_Rec_b-barrel"/>
    <property type="match status" value="1"/>
</dbReference>
<dbReference type="InterPro" id="IPR023996">
    <property type="entry name" value="TonB-dep_OMP_SusC/RagA"/>
</dbReference>
<dbReference type="GO" id="GO:0009279">
    <property type="term" value="C:cell outer membrane"/>
    <property type="evidence" value="ECO:0007669"/>
    <property type="project" value="UniProtKB-SubCell"/>
</dbReference>
<evidence type="ECO:0000313" key="6">
    <source>
        <dbReference type="EMBL" id="MRY10124.1"/>
    </source>
</evidence>
<evidence type="ECO:0000259" key="5">
    <source>
        <dbReference type="Pfam" id="PF07715"/>
    </source>
</evidence>
<reference evidence="6" key="1">
    <citation type="journal article" date="2019" name="Nat. Med.">
        <title>A library of human gut bacterial isolates paired with longitudinal multiomics data enables mechanistic microbiome research.</title>
        <authorList>
            <person name="Poyet M."/>
            <person name="Groussin M."/>
            <person name="Gibbons S.M."/>
            <person name="Avila-Pacheco J."/>
            <person name="Jiang X."/>
            <person name="Kearney S.M."/>
            <person name="Perrotta A.R."/>
            <person name="Berdy B."/>
            <person name="Zhao S."/>
            <person name="Lieberman T.D."/>
            <person name="Swanson P.K."/>
            <person name="Smith M."/>
            <person name="Roesemann S."/>
            <person name="Alexander J.E."/>
            <person name="Rich S.A."/>
            <person name="Livny J."/>
            <person name="Vlamakis H."/>
            <person name="Clish C."/>
            <person name="Bullock K."/>
            <person name="Deik A."/>
            <person name="Scott J."/>
            <person name="Pierce K.A."/>
            <person name="Xavier R.J."/>
            <person name="Alm E.J."/>
        </authorList>
    </citation>
    <scope>NUCLEOTIDE SEQUENCE</scope>
    <source>
        <strain evidence="6">BIOML-A4</strain>
    </source>
</reference>
<evidence type="ECO:0000259" key="4">
    <source>
        <dbReference type="Pfam" id="PF00593"/>
    </source>
</evidence>
<keyword evidence="1" id="KW-0812">Transmembrane</keyword>
<proteinExistence type="inferred from homology"/>
<comment type="similarity">
    <text evidence="1 2">Belongs to the TonB-dependent receptor family.</text>
</comment>
<dbReference type="PROSITE" id="PS52016">
    <property type="entry name" value="TONB_DEPENDENT_REC_3"/>
    <property type="match status" value="1"/>
</dbReference>
<evidence type="ECO:0000256" key="2">
    <source>
        <dbReference type="RuleBase" id="RU003357"/>
    </source>
</evidence>
<dbReference type="RefSeq" id="WP_154278094.1">
    <property type="nucleotide sequence ID" value="NZ_WKLJ01000001.1"/>
</dbReference>
<comment type="subcellular location">
    <subcellularLocation>
        <location evidence="1">Cell outer membrane</location>
        <topology evidence="1">Multi-pass membrane protein</topology>
    </subcellularLocation>
</comment>
<keyword evidence="1" id="KW-0998">Cell outer membrane</keyword>
<gene>
    <name evidence="6" type="ORF">GKE01_01420</name>
</gene>
<dbReference type="Gene3D" id="2.170.130.10">
    <property type="entry name" value="TonB-dependent receptor, plug domain"/>
    <property type="match status" value="1"/>
</dbReference>
<sequence>MKNTGFYLLSNQKVLKRSLLFVSLSSALIGGGPSLWAAGSPVGFAGGDITVENTFSGNQLGVDEITDDREWTIQGQVMENVEPPMSLPGVNVIIKGTTLGTITDGNGYFSIKAKRGDILVFKYIGFKDYEYVVSRQISNLSVAMVADSEELDEVIVTGMSEEKRLNSVSAVSTLNVAANLTTKPITSISQSLQGGITGLNVSQSTGLPGADNAVIKIRGISSLNTNNDPLVLVDGIPMDMNNLDPNTIESMTVLKDAAAAAMYGARAANGVIVVKTKRGMPGKVNVSYNGYVGVQKATYLPKFVDGATFMEMTNIAQQNIGGDPTYSQEAIDATRNQTDPIKYPNTDWADYMFKNGFIQNHSVGISGGSNLARFALNVNWLKNQGLIEKAKSDRLNIRANTSVNLLDNLSVNMDFNAYRTNRYEPMYRGDEHASKILEFIYRTPSNVMSVYPMKEGRDVVFYGNRPEQRNPAAMIEQGGEFKALEDNVSINIAPRWEIIPKLIVRGQYSYRVSSTAKTEKRRAYNFFDYETDVFLQTWGAINNASKDRSSYYYLGGTAEYTFEKDKHRLFVLGGYNQELTNSGDWDQWSMVSLFAKANYTFNDRYLLEGTVRRDGSSRFGKGHKYGVFPFIGAGWNVSEENFMKNLSFVNHMKIRGSYGMLGNENIGLYKYQNLISSGDGTETVFGNPDLTWETVRMLDVGFDMTLFKDLDITFDYYNKLTTDLILAPPTSFIGGTFLGSDKRVLLNSGKLRNRGWELDVNYGKQLTKDFSFNIHGGLSHNENEIEDLFGGPYDNGTRIHTEGYALNSYYVYPSDGLLQESDFTKDASGNWIPKDGVVIYDGQQPGDIHYIDTNKDGSITADDRVIRGDDQPKLNYFANISLNWKKWSFETLFQGVSGSESYYTAPFSYGLDITGDGLTPITAQTDYWTPTNTGARYPRLAPNASYGNNHHQSDFWRFNSSYCRIKYIQLGYTFDQLALKKMGIQSIRVYVNAQNPFTFAEDDLIDPEGKGQMSSYPMVKTYSFGLNLNF</sequence>
<dbReference type="InterPro" id="IPR023997">
    <property type="entry name" value="TonB-dep_OMP_SusC/RagA_CS"/>
</dbReference>
<dbReference type="FunFam" id="2.170.130.10:FF:000003">
    <property type="entry name" value="SusC/RagA family TonB-linked outer membrane protein"/>
    <property type="match status" value="1"/>
</dbReference>
<organism evidence="6">
    <name type="scientific">Parabacteroides goldsteinii</name>
    <dbReference type="NCBI Taxonomy" id="328812"/>
    <lineage>
        <taxon>Bacteria</taxon>
        <taxon>Pseudomonadati</taxon>
        <taxon>Bacteroidota</taxon>
        <taxon>Bacteroidia</taxon>
        <taxon>Bacteroidales</taxon>
        <taxon>Tannerellaceae</taxon>
        <taxon>Parabacteroides</taxon>
    </lineage>
</organism>
<dbReference type="NCBIfam" id="TIGR04056">
    <property type="entry name" value="OMP_RagA_SusC"/>
    <property type="match status" value="1"/>
</dbReference>
<dbReference type="EMBL" id="WKLP01000001">
    <property type="protein sequence ID" value="MRY10124.1"/>
    <property type="molecule type" value="Genomic_DNA"/>
</dbReference>
<protein>
    <submittedName>
        <fullName evidence="6">SusC/RagA family TonB-linked outer membrane protein</fullName>
    </submittedName>
</protein>
<dbReference type="NCBIfam" id="TIGR04057">
    <property type="entry name" value="SusC_RagA_signa"/>
    <property type="match status" value="1"/>
</dbReference>
<dbReference type="InterPro" id="IPR037066">
    <property type="entry name" value="Plug_dom_sf"/>
</dbReference>
<keyword evidence="3" id="KW-0732">Signal</keyword>